<feature type="domain" description="Peptidase M16 middle/third" evidence="10">
    <location>
        <begin position="414"/>
        <end position="698"/>
    </location>
</feature>
<evidence type="ECO:0000313" key="12">
    <source>
        <dbReference type="Proteomes" id="UP000515146"/>
    </source>
</evidence>
<feature type="domain" description="Peptidase M16 C-terminal" evidence="9">
    <location>
        <begin position="231"/>
        <end position="407"/>
    </location>
</feature>
<evidence type="ECO:0000313" key="13">
    <source>
        <dbReference type="RefSeq" id="XP_027195837.1"/>
    </source>
</evidence>
<proteinExistence type="inferred from homology"/>
<comment type="similarity">
    <text evidence="1 7">Belongs to the peptidase M16 family.</text>
</comment>
<reference evidence="13" key="1">
    <citation type="submission" date="2025-08" db="UniProtKB">
        <authorList>
            <consortium name="RefSeq"/>
        </authorList>
    </citation>
    <scope>IDENTIFICATION</scope>
    <source>
        <strain evidence="13">Airmid</strain>
    </source>
</reference>
<dbReference type="Pfam" id="PF05193">
    <property type="entry name" value="Peptidase_M16_C"/>
    <property type="match status" value="1"/>
</dbReference>
<dbReference type="GO" id="GO:0005829">
    <property type="term" value="C:cytosol"/>
    <property type="evidence" value="ECO:0007669"/>
    <property type="project" value="TreeGrafter"/>
</dbReference>
<gene>
    <name evidence="13" type="primary">LOC113790375</name>
</gene>
<dbReference type="FunFam" id="3.30.830.10:FF:000004">
    <property type="entry name" value="Putative insulin-degrading enzyme"/>
    <property type="match status" value="1"/>
</dbReference>
<dbReference type="InterPro" id="IPR054734">
    <property type="entry name" value="PqqF-like_C_4"/>
</dbReference>
<dbReference type="InterPro" id="IPR001431">
    <property type="entry name" value="Pept_M16_Zn_BS"/>
</dbReference>
<dbReference type="InterPro" id="IPR011765">
    <property type="entry name" value="Pept_M16_N"/>
</dbReference>
<evidence type="ECO:0000259" key="8">
    <source>
        <dbReference type="Pfam" id="PF00675"/>
    </source>
</evidence>
<dbReference type="GO" id="GO:0043171">
    <property type="term" value="P:peptide catabolic process"/>
    <property type="evidence" value="ECO:0007669"/>
    <property type="project" value="TreeGrafter"/>
</dbReference>
<dbReference type="PANTHER" id="PTHR43690">
    <property type="entry name" value="NARDILYSIN"/>
    <property type="match status" value="1"/>
</dbReference>
<dbReference type="OMA" id="WIFDEMK"/>
<sequence>MFSIRHCLLFSSSLLRFSARHPTRKIFIGKMSTTTNNSTIQQRFENIIKPNEDKRNYLGLKLTNNLKVILISDPETDISAAALSVHVGSMSDPWQIQGLAHFLEHMLFMGTKKYPNENEYSKFLSQHSGNSNAYTGDSITNFFFDIAPEHLASGLDRFAQFFIEPLMLESSVNRELEAVNSEFEKNIKDDSWRLLQIKKLLGSSKHDFYKFNIGNYETLRDGPNSLNINIREELFKFYEKWYSANMMCLCVYGKESLQELTEMVTSLFSLISNKNIEPPNWPIHPYSSDNLMKQVHIVPIKDKRTLELVFTYPDEIKHYKSSPGMYLSHLIGHESKGSLLSELKRLGLSSALLSYYDCMEGFGFFHINVDLTEMAMNQIDQVIILIFQYIQMLKSNGPKLYIFEENKGLNFIKFNFMEKCNPIDYVQKISSEMHYYPIEDVLCANYLIDQFKPELINEHIDYLKPENCIIAISSKSFEGKTDSKEKYYGTDYKIINISNDLIEKLKNPGHNEQLMFPEPNEFIPTNFDIITCNNSKDDDIKKPKLLKNTEHYRVWHLHDQIYLKPKVFLGFKLINPIIYSNPYNVNINSLFTMLFKDDLTEFLYNAELAGLSFNIQSTVMGFDLEFFGYNHKMNIFIKQIFEKLLNFKPTEQRFEIFKEKYSRNLKNYKTQPLYYLTSYYLKSVTSELFWSYDNLIEALDRMDIDSIQHLMKIFLTNFSIETLFHGNIDEKQVLDIMDFIQKNVIEPNRSIPLHKYHQSVPREIVLEPGCSYSYEVINDIQKPKAINIYYQVSFDDIVETSKLLLIGQILSEPCFDYLRTKEQLGYVVYTKLREFSGVYGLNFVIQSDYNVSYLEDRIEAFIVWAKKNFIEMNEDEFNAEKQSLITRLLKKKKRLHDYSMELWGEISKERYHFNKNEDCAEIVKGLQLKDVTEFFIKHFTIESPDRKKIMIKIVKTDLEANKTLPPSANDSDLLPAPPKKESILIENVEEFTKYKSLYPLPKPKTTTTILKKE</sequence>
<dbReference type="GO" id="GO:0046872">
    <property type="term" value="F:metal ion binding"/>
    <property type="evidence" value="ECO:0007669"/>
    <property type="project" value="UniProtKB-KW"/>
</dbReference>
<dbReference type="Pfam" id="PF16187">
    <property type="entry name" value="Peptidase_M16_M"/>
    <property type="match status" value="1"/>
</dbReference>
<evidence type="ECO:0000259" key="10">
    <source>
        <dbReference type="Pfam" id="PF16187"/>
    </source>
</evidence>
<dbReference type="FunCoup" id="A0A6P6XQS1">
    <property type="interactions" value="1489"/>
</dbReference>
<keyword evidence="12" id="KW-1185">Reference proteome</keyword>
<dbReference type="Pfam" id="PF22456">
    <property type="entry name" value="PqqF-like_C_4"/>
    <property type="match status" value="1"/>
</dbReference>
<accession>A0A6P6XQS1</accession>
<dbReference type="GO" id="GO:0005739">
    <property type="term" value="C:mitochondrion"/>
    <property type="evidence" value="ECO:0007669"/>
    <property type="project" value="TreeGrafter"/>
</dbReference>
<dbReference type="InParanoid" id="A0A6P6XQS1"/>
<evidence type="ECO:0000256" key="1">
    <source>
        <dbReference type="ARBA" id="ARBA00007261"/>
    </source>
</evidence>
<organism evidence="12 13">
    <name type="scientific">Dermatophagoides pteronyssinus</name>
    <name type="common">European house dust mite</name>
    <dbReference type="NCBI Taxonomy" id="6956"/>
    <lineage>
        <taxon>Eukaryota</taxon>
        <taxon>Metazoa</taxon>
        <taxon>Ecdysozoa</taxon>
        <taxon>Arthropoda</taxon>
        <taxon>Chelicerata</taxon>
        <taxon>Arachnida</taxon>
        <taxon>Acari</taxon>
        <taxon>Acariformes</taxon>
        <taxon>Sarcoptiformes</taxon>
        <taxon>Astigmata</taxon>
        <taxon>Psoroptidia</taxon>
        <taxon>Analgoidea</taxon>
        <taxon>Pyroglyphidae</taxon>
        <taxon>Dermatophagoidinae</taxon>
        <taxon>Dermatophagoides</taxon>
    </lineage>
</organism>
<feature type="domain" description="Peptidase M16 N-terminal" evidence="8">
    <location>
        <begin position="67"/>
        <end position="196"/>
    </location>
</feature>
<keyword evidence="2" id="KW-0645">Protease</keyword>
<keyword evidence="4" id="KW-0378">Hydrolase</keyword>
<evidence type="ECO:0000256" key="6">
    <source>
        <dbReference type="ARBA" id="ARBA00023049"/>
    </source>
</evidence>
<dbReference type="InterPro" id="IPR032632">
    <property type="entry name" value="Peptidase_M16_M"/>
</dbReference>
<dbReference type="Proteomes" id="UP000515146">
    <property type="component" value="Unplaced"/>
</dbReference>
<name>A0A6P6XQS1_DERPT</name>
<dbReference type="Gene3D" id="3.30.830.10">
    <property type="entry name" value="Metalloenzyme, LuxS/M16 peptidase-like"/>
    <property type="match status" value="4"/>
</dbReference>
<evidence type="ECO:0000259" key="9">
    <source>
        <dbReference type="Pfam" id="PF05193"/>
    </source>
</evidence>
<evidence type="ECO:0000256" key="3">
    <source>
        <dbReference type="ARBA" id="ARBA00022723"/>
    </source>
</evidence>
<keyword evidence="6" id="KW-0482">Metalloprotease</keyword>
<dbReference type="InterPro" id="IPR011249">
    <property type="entry name" value="Metalloenz_LuxS/M16"/>
</dbReference>
<dbReference type="RefSeq" id="XP_027195837.1">
    <property type="nucleotide sequence ID" value="XM_027340036.1"/>
</dbReference>
<dbReference type="InterPro" id="IPR007863">
    <property type="entry name" value="Peptidase_M16_C"/>
</dbReference>
<dbReference type="FunFam" id="3.30.830.10:FF:000005">
    <property type="entry name" value="nardilysin isoform X1"/>
    <property type="match status" value="1"/>
</dbReference>
<dbReference type="Pfam" id="PF00675">
    <property type="entry name" value="Peptidase_M16"/>
    <property type="match status" value="1"/>
</dbReference>
<evidence type="ECO:0000259" key="11">
    <source>
        <dbReference type="Pfam" id="PF22456"/>
    </source>
</evidence>
<evidence type="ECO:0000256" key="7">
    <source>
        <dbReference type="RuleBase" id="RU004447"/>
    </source>
</evidence>
<dbReference type="PROSITE" id="PS00143">
    <property type="entry name" value="INSULINASE"/>
    <property type="match status" value="1"/>
</dbReference>
<dbReference type="KEGG" id="dpte:113790375"/>
<dbReference type="GO" id="GO:0051603">
    <property type="term" value="P:proteolysis involved in protein catabolic process"/>
    <property type="evidence" value="ECO:0007669"/>
    <property type="project" value="TreeGrafter"/>
</dbReference>
<keyword evidence="5" id="KW-0862">Zinc</keyword>
<dbReference type="SUPFAM" id="SSF63411">
    <property type="entry name" value="LuxS/MPP-like metallohydrolase"/>
    <property type="match status" value="4"/>
</dbReference>
<protein>
    <submittedName>
        <fullName evidence="13">Insulin-degrading enzyme-like isoform X1</fullName>
    </submittedName>
</protein>
<dbReference type="OrthoDB" id="6474849at2759"/>
<keyword evidence="3" id="KW-0479">Metal-binding</keyword>
<dbReference type="AlphaFoldDB" id="A0A6P6XQS1"/>
<dbReference type="GO" id="GO:0004222">
    <property type="term" value="F:metalloendopeptidase activity"/>
    <property type="evidence" value="ECO:0007669"/>
    <property type="project" value="InterPro"/>
</dbReference>
<dbReference type="PANTHER" id="PTHR43690:SF18">
    <property type="entry name" value="INSULIN-DEGRADING ENZYME-RELATED"/>
    <property type="match status" value="1"/>
</dbReference>
<evidence type="ECO:0000256" key="5">
    <source>
        <dbReference type="ARBA" id="ARBA00022833"/>
    </source>
</evidence>
<dbReference type="InterPro" id="IPR050626">
    <property type="entry name" value="Peptidase_M16"/>
</dbReference>
<evidence type="ECO:0000256" key="4">
    <source>
        <dbReference type="ARBA" id="ARBA00022801"/>
    </source>
</evidence>
<evidence type="ECO:0000256" key="2">
    <source>
        <dbReference type="ARBA" id="ARBA00022670"/>
    </source>
</evidence>
<feature type="domain" description="Coenzyme PQQ synthesis protein F-like C-terminal lobe" evidence="11">
    <location>
        <begin position="805"/>
        <end position="903"/>
    </location>
</feature>